<dbReference type="InterPro" id="IPR028082">
    <property type="entry name" value="Peripla_BP_I"/>
</dbReference>
<dbReference type="Proteomes" id="UP000467840">
    <property type="component" value="Chromosome 14"/>
</dbReference>
<dbReference type="InterPro" id="IPR001828">
    <property type="entry name" value="ANF_lig-bd_rcpt"/>
</dbReference>
<evidence type="ECO:0000256" key="2">
    <source>
        <dbReference type="ARBA" id="ARBA00022692"/>
    </source>
</evidence>
<dbReference type="Pfam" id="PF01094">
    <property type="entry name" value="ANF_receptor"/>
    <property type="match status" value="2"/>
</dbReference>
<keyword evidence="3" id="KW-1133">Transmembrane helix</keyword>
<name>A0A6A6M8H2_HEVBR</name>
<dbReference type="PANTHER" id="PTHR34836:SF1">
    <property type="entry name" value="OS09G0428600 PROTEIN"/>
    <property type="match status" value="1"/>
</dbReference>
<protein>
    <recommendedName>
        <fullName evidence="5">Receptor ligand binding region domain-containing protein</fullName>
    </recommendedName>
</protein>
<feature type="domain" description="Receptor ligand binding region" evidence="5">
    <location>
        <begin position="3"/>
        <end position="75"/>
    </location>
</feature>
<gene>
    <name evidence="6" type="ORF">GH714_005978</name>
</gene>
<dbReference type="EMBL" id="JAAGAX010000006">
    <property type="protein sequence ID" value="KAF2309972.1"/>
    <property type="molecule type" value="Genomic_DNA"/>
</dbReference>
<dbReference type="InterPro" id="IPR015683">
    <property type="entry name" value="Ionotropic_Glu_rcpt"/>
</dbReference>
<evidence type="ECO:0000259" key="5">
    <source>
        <dbReference type="Pfam" id="PF01094"/>
    </source>
</evidence>
<evidence type="ECO:0000313" key="7">
    <source>
        <dbReference type="Proteomes" id="UP000467840"/>
    </source>
</evidence>
<reference evidence="6 7" key="1">
    <citation type="journal article" date="2020" name="Mol. Plant">
        <title>The Chromosome-Based Rubber Tree Genome Provides New Insights into Spurge Genome Evolution and Rubber Biosynthesis.</title>
        <authorList>
            <person name="Liu J."/>
            <person name="Shi C."/>
            <person name="Shi C.C."/>
            <person name="Li W."/>
            <person name="Zhang Q.J."/>
            <person name="Zhang Y."/>
            <person name="Li K."/>
            <person name="Lu H.F."/>
            <person name="Shi C."/>
            <person name="Zhu S.T."/>
            <person name="Xiao Z.Y."/>
            <person name="Nan H."/>
            <person name="Yue Y."/>
            <person name="Zhu X.G."/>
            <person name="Wu Y."/>
            <person name="Hong X.N."/>
            <person name="Fan G.Y."/>
            <person name="Tong Y."/>
            <person name="Zhang D."/>
            <person name="Mao C.L."/>
            <person name="Liu Y.L."/>
            <person name="Hao S.J."/>
            <person name="Liu W.Q."/>
            <person name="Lv M.Q."/>
            <person name="Zhang H.B."/>
            <person name="Liu Y."/>
            <person name="Hu-Tang G.R."/>
            <person name="Wang J.P."/>
            <person name="Wang J.H."/>
            <person name="Sun Y.H."/>
            <person name="Ni S.B."/>
            <person name="Chen W.B."/>
            <person name="Zhang X.C."/>
            <person name="Jiao Y.N."/>
            <person name="Eichler E.E."/>
            <person name="Li G.H."/>
            <person name="Liu X."/>
            <person name="Gao L.Z."/>
        </authorList>
    </citation>
    <scope>NUCLEOTIDE SEQUENCE [LARGE SCALE GENOMIC DNA]</scope>
    <source>
        <strain evidence="7">cv. GT1</strain>
        <tissue evidence="6">Leaf</tissue>
    </source>
</reference>
<dbReference type="Gene3D" id="3.40.50.2300">
    <property type="match status" value="1"/>
</dbReference>
<evidence type="ECO:0000256" key="1">
    <source>
        <dbReference type="ARBA" id="ARBA00004370"/>
    </source>
</evidence>
<evidence type="ECO:0000313" key="6">
    <source>
        <dbReference type="EMBL" id="KAF2309972.1"/>
    </source>
</evidence>
<keyword evidence="7" id="KW-1185">Reference proteome</keyword>
<dbReference type="PANTHER" id="PTHR34836">
    <property type="entry name" value="OS06G0188250 PROTEIN"/>
    <property type="match status" value="1"/>
</dbReference>
<feature type="domain" description="Receptor ligand binding region" evidence="5">
    <location>
        <begin position="85"/>
        <end position="208"/>
    </location>
</feature>
<keyword evidence="2" id="KW-0812">Transmembrane</keyword>
<keyword evidence="4" id="KW-0472">Membrane</keyword>
<dbReference type="GO" id="GO:0016020">
    <property type="term" value="C:membrane"/>
    <property type="evidence" value="ECO:0007669"/>
    <property type="project" value="UniProtKB-SubCell"/>
</dbReference>
<dbReference type="AlphaFoldDB" id="A0A6A6M8H2"/>
<organism evidence="6 7">
    <name type="scientific">Hevea brasiliensis</name>
    <name type="common">Para rubber tree</name>
    <name type="synonym">Siphonia brasiliensis</name>
    <dbReference type="NCBI Taxonomy" id="3981"/>
    <lineage>
        <taxon>Eukaryota</taxon>
        <taxon>Viridiplantae</taxon>
        <taxon>Streptophyta</taxon>
        <taxon>Embryophyta</taxon>
        <taxon>Tracheophyta</taxon>
        <taxon>Spermatophyta</taxon>
        <taxon>Magnoliopsida</taxon>
        <taxon>eudicotyledons</taxon>
        <taxon>Gunneridae</taxon>
        <taxon>Pentapetalae</taxon>
        <taxon>rosids</taxon>
        <taxon>fabids</taxon>
        <taxon>Malpighiales</taxon>
        <taxon>Euphorbiaceae</taxon>
        <taxon>Crotonoideae</taxon>
        <taxon>Micrandreae</taxon>
        <taxon>Hevea</taxon>
    </lineage>
</organism>
<comment type="caution">
    <text evidence="6">The sequence shown here is derived from an EMBL/GenBank/DDBJ whole genome shotgun (WGS) entry which is preliminary data.</text>
</comment>
<evidence type="ECO:0000256" key="4">
    <source>
        <dbReference type="ARBA" id="ARBA00023136"/>
    </source>
</evidence>
<dbReference type="SUPFAM" id="SSF53822">
    <property type="entry name" value="Periplasmic binding protein-like I"/>
    <property type="match status" value="1"/>
</dbReference>
<evidence type="ECO:0000256" key="3">
    <source>
        <dbReference type="ARBA" id="ARBA00022989"/>
    </source>
</evidence>
<proteinExistence type="predicted"/>
<comment type="subcellular location">
    <subcellularLocation>
        <location evidence="1">Membrane</location>
    </subcellularLocation>
</comment>
<sequence length="213" mass="23601">MGDPLHALFSGINLLENEKVQAIIGPQTSEEVELLVRLGDKAEVPIVSFSATSPFLSQVKTPYFVRVATNNNSQHSLIPPSATEDCIGLELYKLKTMSTTVFIVHMSALASKFFLKVKEVGMMSEGYAWIITDGVKNNLNSLDYSVINSMQGVIGIRPYTLPSKKLDNLTMKWKNTLQEDNQNNDVNVFCLWAYDAVWALANAAEKVGPANHY</sequence>
<accession>A0A6A6M8H2</accession>